<dbReference type="GO" id="GO:0008168">
    <property type="term" value="F:methyltransferase activity"/>
    <property type="evidence" value="ECO:0007669"/>
    <property type="project" value="UniProtKB-KW"/>
</dbReference>
<evidence type="ECO:0000259" key="1">
    <source>
        <dbReference type="Pfam" id="PF13649"/>
    </source>
</evidence>
<accession>A0ABS6IJ61</accession>
<name>A0ABS6IJ61_9HYPH</name>
<comment type="caution">
    <text evidence="2">The sequence shown here is derived from an EMBL/GenBank/DDBJ whole genome shotgun (WGS) entry which is preliminary data.</text>
</comment>
<dbReference type="Proteomes" id="UP000727907">
    <property type="component" value="Unassembled WGS sequence"/>
</dbReference>
<dbReference type="CDD" id="cd02440">
    <property type="entry name" value="AdoMet_MTases"/>
    <property type="match status" value="1"/>
</dbReference>
<dbReference type="InterPro" id="IPR041698">
    <property type="entry name" value="Methyltransf_25"/>
</dbReference>
<organism evidence="2 3">
    <name type="scientific">Reyranella humidisoli</name>
    <dbReference type="NCBI Taxonomy" id="2849149"/>
    <lineage>
        <taxon>Bacteria</taxon>
        <taxon>Pseudomonadati</taxon>
        <taxon>Pseudomonadota</taxon>
        <taxon>Alphaproteobacteria</taxon>
        <taxon>Hyphomicrobiales</taxon>
        <taxon>Reyranellaceae</taxon>
        <taxon>Reyranella</taxon>
    </lineage>
</organism>
<dbReference type="GO" id="GO:0032259">
    <property type="term" value="P:methylation"/>
    <property type="evidence" value="ECO:0007669"/>
    <property type="project" value="UniProtKB-KW"/>
</dbReference>
<dbReference type="RefSeq" id="WP_216960509.1">
    <property type="nucleotide sequence ID" value="NZ_JAHOPB010000001.1"/>
</dbReference>
<keyword evidence="2" id="KW-0489">Methyltransferase</keyword>
<protein>
    <submittedName>
        <fullName evidence="2">Methyltransferase domain-containing protein</fullName>
    </submittedName>
</protein>
<evidence type="ECO:0000313" key="3">
    <source>
        <dbReference type="Proteomes" id="UP000727907"/>
    </source>
</evidence>
<keyword evidence="3" id="KW-1185">Reference proteome</keyword>
<reference evidence="2 3" key="1">
    <citation type="submission" date="2021-06" db="EMBL/GenBank/DDBJ databases">
        <authorList>
            <person name="Lee D.H."/>
        </authorList>
    </citation>
    <scope>NUCLEOTIDE SEQUENCE [LARGE SCALE GENOMIC DNA]</scope>
    <source>
        <strain evidence="2 3">MMS21-HV4-11</strain>
    </source>
</reference>
<dbReference type="EMBL" id="JAHOPB010000001">
    <property type="protein sequence ID" value="MBU8874631.1"/>
    <property type="molecule type" value="Genomic_DNA"/>
</dbReference>
<evidence type="ECO:0000313" key="2">
    <source>
        <dbReference type="EMBL" id="MBU8874631.1"/>
    </source>
</evidence>
<dbReference type="PANTHER" id="PTHR12843">
    <property type="entry name" value="PROTEIN-LYSINE N-METHYLTRANSFERASE METTL10"/>
    <property type="match status" value="1"/>
</dbReference>
<feature type="domain" description="Methyltransferase" evidence="1">
    <location>
        <begin position="45"/>
        <end position="128"/>
    </location>
</feature>
<gene>
    <name evidence="2" type="ORF">KQ910_12725</name>
</gene>
<proteinExistence type="predicted"/>
<sequence>MSGTRSHWEEVYSTKADTAVSWFQPHSVRSLELIESAMPDRASAIVDIGGGASRLVDDLIARGYTDLTVLDVAEAALEKSRTRLGREAGKVAWIAADITQWRPSRAFAVWHDRAVFHFLTEPDSQAAYLSALEAGTSAGSIVIMATFALDGPDKCSGLPVQRYSPATLAARVGPAFSLTNEALETHRTPWGTEQRFSYAILRRRA</sequence>
<keyword evidence="2" id="KW-0808">Transferase</keyword>
<dbReference type="Pfam" id="PF13649">
    <property type="entry name" value="Methyltransf_25"/>
    <property type="match status" value="1"/>
</dbReference>
<dbReference type="PANTHER" id="PTHR12843:SF5">
    <property type="entry name" value="EEF1A LYSINE METHYLTRANSFERASE 2"/>
    <property type="match status" value="1"/>
</dbReference>